<feature type="non-terminal residue" evidence="2">
    <location>
        <position position="351"/>
    </location>
</feature>
<keyword evidence="3" id="KW-1185">Reference proteome</keyword>
<evidence type="ECO:0000313" key="3">
    <source>
        <dbReference type="Proteomes" id="UP000258309"/>
    </source>
</evidence>
<proteinExistence type="predicted"/>
<name>A0A3E2HHN3_SCYLI</name>
<dbReference type="GO" id="GO:0004190">
    <property type="term" value="F:aspartic-type endopeptidase activity"/>
    <property type="evidence" value="ECO:0007669"/>
    <property type="project" value="InterPro"/>
</dbReference>
<feature type="region of interest" description="Disordered" evidence="1">
    <location>
        <begin position="322"/>
        <end position="351"/>
    </location>
</feature>
<dbReference type="Proteomes" id="UP000258309">
    <property type="component" value="Unassembled WGS sequence"/>
</dbReference>
<dbReference type="GO" id="GO:0006508">
    <property type="term" value="P:proteolysis"/>
    <property type="evidence" value="ECO:0007669"/>
    <property type="project" value="InterPro"/>
</dbReference>
<dbReference type="PROSITE" id="PS00141">
    <property type="entry name" value="ASP_PROTEASE"/>
    <property type="match status" value="1"/>
</dbReference>
<comment type="caution">
    <text evidence="2">The sequence shown here is derived from an EMBL/GenBank/DDBJ whole genome shotgun (WGS) entry which is preliminary data.</text>
</comment>
<accession>A0A3E2HHN3</accession>
<feature type="non-terminal residue" evidence="2">
    <location>
        <position position="1"/>
    </location>
</feature>
<feature type="compositionally biased region" description="Basic and acidic residues" evidence="1">
    <location>
        <begin position="292"/>
        <end position="310"/>
    </location>
</feature>
<organism evidence="2 3">
    <name type="scientific">Scytalidium lignicola</name>
    <name type="common">Hyphomycete</name>
    <dbReference type="NCBI Taxonomy" id="5539"/>
    <lineage>
        <taxon>Eukaryota</taxon>
        <taxon>Fungi</taxon>
        <taxon>Dikarya</taxon>
        <taxon>Ascomycota</taxon>
        <taxon>Pezizomycotina</taxon>
        <taxon>Leotiomycetes</taxon>
        <taxon>Leotiomycetes incertae sedis</taxon>
        <taxon>Scytalidium</taxon>
    </lineage>
</organism>
<dbReference type="EMBL" id="NCSJ02000045">
    <property type="protein sequence ID" value="RFU32930.1"/>
    <property type="molecule type" value="Genomic_DNA"/>
</dbReference>
<feature type="region of interest" description="Disordered" evidence="1">
    <location>
        <begin position="1"/>
        <end position="29"/>
    </location>
</feature>
<dbReference type="AlphaFoldDB" id="A0A3E2HHN3"/>
<evidence type="ECO:0000256" key="1">
    <source>
        <dbReference type="SAM" id="MobiDB-lite"/>
    </source>
</evidence>
<gene>
    <name evidence="2" type="ORF">B7463_g3402</name>
</gene>
<reference evidence="2 3" key="1">
    <citation type="submission" date="2018-05" db="EMBL/GenBank/DDBJ databases">
        <title>Draft genome sequence of Scytalidium lignicola DSM 105466, a ubiquitous saprotrophic fungus.</title>
        <authorList>
            <person name="Buettner E."/>
            <person name="Gebauer A.M."/>
            <person name="Hofrichter M."/>
            <person name="Liers C."/>
            <person name="Kellner H."/>
        </authorList>
    </citation>
    <scope>NUCLEOTIDE SEQUENCE [LARGE SCALE GENOMIC DNA]</scope>
    <source>
        <strain evidence="2 3">DSM 105466</strain>
    </source>
</reference>
<feature type="compositionally biased region" description="Polar residues" evidence="1">
    <location>
        <begin position="322"/>
        <end position="341"/>
    </location>
</feature>
<protein>
    <recommendedName>
        <fullName evidence="4">Peptidase A2 domain-containing protein</fullName>
    </recommendedName>
</protein>
<dbReference type="InterPro" id="IPR001969">
    <property type="entry name" value="Aspartic_peptidase_AS"/>
</dbReference>
<evidence type="ECO:0008006" key="4">
    <source>
        <dbReference type="Google" id="ProtNLM"/>
    </source>
</evidence>
<evidence type="ECO:0000313" key="2">
    <source>
        <dbReference type="EMBL" id="RFU32930.1"/>
    </source>
</evidence>
<sequence length="351" mass="39385">MFTEKLQLPGSRDVRAGKRRSTLPGGDHGHWSLLDAASGSARTLPAPAAHLNHSIKTLLPIIPRLQNTFAGLGRCLSDEGEYAYLFDSEKYRRINLRPGRLEHPIPEQRPRHLWVPQMDNRGSSCSLESDSFESDESTNFFWRTASVTDRNGDGQDLQILFDTGSDASFISSGTYQSLQLKRRPIPERHIYKYTSPTFPGGETTPRWFVNVMYTVPTLTPKQKSVKLKIIDNIDGLDKNPDGFDIIIGDPDIRKKDEQGISLFYLLSTAPPPGQNSTSSRRRIAALRKAKIKRDASHHSKMAKQDAENKKADQAIAFEINKNCDSSIPSRSRSDTISTHTTDSMKKHCGHR</sequence>
<dbReference type="OrthoDB" id="10071960at2759"/>
<feature type="region of interest" description="Disordered" evidence="1">
    <location>
        <begin position="291"/>
        <end position="310"/>
    </location>
</feature>